<feature type="transmembrane region" description="Helical" evidence="1">
    <location>
        <begin position="21"/>
        <end position="42"/>
    </location>
</feature>
<evidence type="ECO:0000256" key="1">
    <source>
        <dbReference type="SAM" id="Phobius"/>
    </source>
</evidence>
<keyword evidence="1" id="KW-0812">Transmembrane</keyword>
<protein>
    <submittedName>
        <fullName evidence="2">Uncharacterized protein</fullName>
    </submittedName>
</protein>
<evidence type="ECO:0000313" key="2">
    <source>
        <dbReference type="EMBL" id="MCZ8377360.1"/>
    </source>
</evidence>
<proteinExistence type="predicted"/>
<dbReference type="RefSeq" id="WP_269892271.1">
    <property type="nucleotide sequence ID" value="NZ_JAPZPY010000001.1"/>
</dbReference>
<name>A0ABT4PLD0_9MYCO</name>
<dbReference type="EMBL" id="JAPZPY010000001">
    <property type="protein sequence ID" value="MCZ8377360.1"/>
    <property type="molecule type" value="Genomic_DNA"/>
</dbReference>
<reference evidence="2" key="1">
    <citation type="submission" date="2022-12" db="EMBL/GenBank/DDBJ databases">
        <authorList>
            <person name="Deng Y."/>
            <person name="Zhang Y.-Q."/>
        </authorList>
    </citation>
    <scope>NUCLEOTIDE SEQUENCE</scope>
    <source>
        <strain evidence="2">CPCC 205372</strain>
    </source>
</reference>
<feature type="transmembrane region" description="Helical" evidence="1">
    <location>
        <begin position="120"/>
        <end position="144"/>
    </location>
</feature>
<gene>
    <name evidence="2" type="ORF">O6P37_00645</name>
</gene>
<accession>A0ABT4PLD0</accession>
<keyword evidence="1" id="KW-1133">Transmembrane helix</keyword>
<organism evidence="2 3">
    <name type="scientific">Mycobacterium hippophais</name>
    <dbReference type="NCBI Taxonomy" id="3016340"/>
    <lineage>
        <taxon>Bacteria</taxon>
        <taxon>Bacillati</taxon>
        <taxon>Actinomycetota</taxon>
        <taxon>Actinomycetes</taxon>
        <taxon>Mycobacteriales</taxon>
        <taxon>Mycobacteriaceae</taxon>
        <taxon>Mycobacterium</taxon>
    </lineage>
</organism>
<sequence length="149" mass="15729">MSAHLMSSTALRRRRQAIIALGWSSVLVFGGWLGLHLVMGVVRGHSLVSGAVLPTEPIVGNGWVVDTAAFLATFAVLALILAGWQWLCSRLGDEPDPTLSAEDLAAQPLYIIEIPALNKAIVGSAIVCLVCSALLGSAVLPLIITKYGW</sequence>
<keyword evidence="3" id="KW-1185">Reference proteome</keyword>
<keyword evidence="1" id="KW-0472">Membrane</keyword>
<dbReference type="Proteomes" id="UP001142153">
    <property type="component" value="Unassembled WGS sequence"/>
</dbReference>
<evidence type="ECO:0000313" key="3">
    <source>
        <dbReference type="Proteomes" id="UP001142153"/>
    </source>
</evidence>
<comment type="caution">
    <text evidence="2">The sequence shown here is derived from an EMBL/GenBank/DDBJ whole genome shotgun (WGS) entry which is preliminary data.</text>
</comment>
<feature type="transmembrane region" description="Helical" evidence="1">
    <location>
        <begin position="62"/>
        <end position="84"/>
    </location>
</feature>